<dbReference type="PANTHER" id="PTHR24421:SF58">
    <property type="entry name" value="SIGNAL TRANSDUCTION HISTIDINE-PROTEIN KINASE_PHOSPHATASE UHPB"/>
    <property type="match status" value="1"/>
</dbReference>
<protein>
    <submittedName>
        <fullName evidence="5">ATP-binding protein</fullName>
    </submittedName>
</protein>
<keyword evidence="1" id="KW-0808">Transferase</keyword>
<keyword evidence="5" id="KW-0067">ATP-binding</keyword>
<accession>A0ABV8EZJ2</accession>
<gene>
    <name evidence="5" type="ORF">ACFOYY_16905</name>
</gene>
<keyword evidence="3" id="KW-0902">Two-component regulatory system</keyword>
<reference evidence="6" key="1">
    <citation type="journal article" date="2019" name="Int. J. Syst. Evol. Microbiol.">
        <title>The Global Catalogue of Microorganisms (GCM) 10K type strain sequencing project: providing services to taxonomists for standard genome sequencing and annotation.</title>
        <authorList>
            <consortium name="The Broad Institute Genomics Platform"/>
            <consortium name="The Broad Institute Genome Sequencing Center for Infectious Disease"/>
            <person name="Wu L."/>
            <person name="Ma J."/>
        </authorList>
    </citation>
    <scope>NUCLEOTIDE SEQUENCE [LARGE SCALE GENOMIC DNA]</scope>
    <source>
        <strain evidence="6">TBRC 7912</strain>
    </source>
</reference>
<dbReference type="InterPro" id="IPR050482">
    <property type="entry name" value="Sensor_HK_TwoCompSys"/>
</dbReference>
<evidence type="ECO:0000256" key="3">
    <source>
        <dbReference type="ARBA" id="ARBA00023012"/>
    </source>
</evidence>
<organism evidence="5 6">
    <name type="scientific">Streptosporangium jomthongense</name>
    <dbReference type="NCBI Taxonomy" id="1193683"/>
    <lineage>
        <taxon>Bacteria</taxon>
        <taxon>Bacillati</taxon>
        <taxon>Actinomycetota</taxon>
        <taxon>Actinomycetes</taxon>
        <taxon>Streptosporangiales</taxon>
        <taxon>Streptosporangiaceae</taxon>
        <taxon>Streptosporangium</taxon>
    </lineage>
</organism>
<dbReference type="RefSeq" id="WP_386190257.1">
    <property type="nucleotide sequence ID" value="NZ_JBHSBC010000014.1"/>
</dbReference>
<dbReference type="Pfam" id="PF02518">
    <property type="entry name" value="HATPase_c"/>
    <property type="match status" value="1"/>
</dbReference>
<evidence type="ECO:0000313" key="6">
    <source>
        <dbReference type="Proteomes" id="UP001595698"/>
    </source>
</evidence>
<proteinExistence type="predicted"/>
<dbReference type="GO" id="GO:0005524">
    <property type="term" value="F:ATP binding"/>
    <property type="evidence" value="ECO:0007669"/>
    <property type="project" value="UniProtKB-KW"/>
</dbReference>
<dbReference type="SUPFAM" id="SSF55874">
    <property type="entry name" value="ATPase domain of HSP90 chaperone/DNA topoisomerase II/histidine kinase"/>
    <property type="match status" value="1"/>
</dbReference>
<sequence length="132" mass="13394">MHADRTLARVLEEHLTGWARDNDVTVEIWALPARDVPAEVTGALLATLEEALSNVLRHSGADVVSVAVTLGQAGLRMTVSDNGAGLYGSAVGRGVAAMRGHFAGVGGTLSVKGVPGGGTTVTGTVPIGRLGR</sequence>
<dbReference type="Proteomes" id="UP001595698">
    <property type="component" value="Unassembled WGS sequence"/>
</dbReference>
<dbReference type="InterPro" id="IPR036890">
    <property type="entry name" value="HATPase_C_sf"/>
</dbReference>
<feature type="domain" description="Histidine kinase/HSP90-like ATPase" evidence="4">
    <location>
        <begin position="44"/>
        <end position="127"/>
    </location>
</feature>
<name>A0ABV8EZJ2_9ACTN</name>
<dbReference type="Gene3D" id="3.30.565.10">
    <property type="entry name" value="Histidine kinase-like ATPase, C-terminal domain"/>
    <property type="match status" value="1"/>
</dbReference>
<evidence type="ECO:0000259" key="4">
    <source>
        <dbReference type="Pfam" id="PF02518"/>
    </source>
</evidence>
<keyword evidence="2" id="KW-0418">Kinase</keyword>
<evidence type="ECO:0000256" key="2">
    <source>
        <dbReference type="ARBA" id="ARBA00022777"/>
    </source>
</evidence>
<evidence type="ECO:0000256" key="1">
    <source>
        <dbReference type="ARBA" id="ARBA00022679"/>
    </source>
</evidence>
<keyword evidence="5" id="KW-0547">Nucleotide-binding</keyword>
<comment type="caution">
    <text evidence="5">The sequence shown here is derived from an EMBL/GenBank/DDBJ whole genome shotgun (WGS) entry which is preliminary data.</text>
</comment>
<dbReference type="EMBL" id="JBHSBC010000014">
    <property type="protein sequence ID" value="MFC3981823.1"/>
    <property type="molecule type" value="Genomic_DNA"/>
</dbReference>
<dbReference type="PANTHER" id="PTHR24421">
    <property type="entry name" value="NITRATE/NITRITE SENSOR PROTEIN NARX-RELATED"/>
    <property type="match status" value="1"/>
</dbReference>
<keyword evidence="6" id="KW-1185">Reference proteome</keyword>
<dbReference type="InterPro" id="IPR003594">
    <property type="entry name" value="HATPase_dom"/>
</dbReference>
<evidence type="ECO:0000313" key="5">
    <source>
        <dbReference type="EMBL" id="MFC3981823.1"/>
    </source>
</evidence>